<evidence type="ECO:0000313" key="7">
    <source>
        <dbReference type="EMBL" id="ASJ23984.1"/>
    </source>
</evidence>
<evidence type="ECO:0000256" key="1">
    <source>
        <dbReference type="ARBA" id="ARBA00022490"/>
    </source>
</evidence>
<dbReference type="RefSeq" id="WP_027823688.1">
    <property type="nucleotide sequence ID" value="NZ_CP022115.1"/>
</dbReference>
<evidence type="ECO:0000259" key="6">
    <source>
        <dbReference type="SMART" id="SM00988"/>
    </source>
</evidence>
<dbReference type="InterPro" id="IPR036118">
    <property type="entry name" value="UreE_N_sf"/>
</dbReference>
<dbReference type="Proteomes" id="UP000197424">
    <property type="component" value="Chromosome"/>
</dbReference>
<dbReference type="InterPro" id="IPR004029">
    <property type="entry name" value="UreE_N"/>
</dbReference>
<keyword evidence="3 4" id="KW-0143">Chaperone</keyword>
<gene>
    <name evidence="4 7" type="primary">ureE</name>
    <name evidence="8" type="ORF">LH440_13610</name>
    <name evidence="7" type="ORF">LHGZ1_1153</name>
</gene>
<dbReference type="SUPFAM" id="SSF69287">
    <property type="entry name" value="Urease metallochaperone UreE, N-terminal domain"/>
    <property type="match status" value="1"/>
</dbReference>
<keyword evidence="2 4" id="KW-0533">Nickel</keyword>
<evidence type="ECO:0000256" key="3">
    <source>
        <dbReference type="ARBA" id="ARBA00023186"/>
    </source>
</evidence>
<evidence type="ECO:0000313" key="8">
    <source>
        <dbReference type="EMBL" id="MCG9026919.1"/>
    </source>
</evidence>
<dbReference type="EMBL" id="CP022115">
    <property type="protein sequence ID" value="ASJ23984.1"/>
    <property type="molecule type" value="Genomic_DNA"/>
</dbReference>
<reference evidence="7" key="3">
    <citation type="submission" date="2017-06" db="EMBL/GenBank/DDBJ databases">
        <authorList>
            <person name="Kim H.J."/>
            <person name="Triplett B.A."/>
        </authorList>
    </citation>
    <scope>NUCLEOTIDE SEQUENCE</scope>
    <source>
        <strain evidence="7">HLGZ1</strain>
    </source>
</reference>
<comment type="subcellular location">
    <subcellularLocation>
        <location evidence="4">Cytoplasm</location>
    </subcellularLocation>
</comment>
<dbReference type="HAMAP" id="MF_00822">
    <property type="entry name" value="UreE"/>
    <property type="match status" value="1"/>
</dbReference>
<organism evidence="7 9">
    <name type="scientific">Laribacter hongkongensis</name>
    <dbReference type="NCBI Taxonomy" id="168471"/>
    <lineage>
        <taxon>Bacteria</taxon>
        <taxon>Pseudomonadati</taxon>
        <taxon>Pseudomonadota</taxon>
        <taxon>Betaproteobacteria</taxon>
        <taxon>Neisseriales</taxon>
        <taxon>Aquaspirillaceae</taxon>
        <taxon>Laribacter</taxon>
    </lineage>
</organism>
<protein>
    <recommendedName>
        <fullName evidence="4">Urease accessory protein UreE</fullName>
    </recommendedName>
</protein>
<proteinExistence type="inferred from homology"/>
<accession>A0A248LHP7</accession>
<dbReference type="Gene3D" id="2.60.260.20">
    <property type="entry name" value="Urease metallochaperone UreE, N-terminal domain"/>
    <property type="match status" value="1"/>
</dbReference>
<evidence type="ECO:0000313" key="10">
    <source>
        <dbReference type="Proteomes" id="UP001200247"/>
    </source>
</evidence>
<feature type="domain" description="UreE urease accessory N-terminal" evidence="6">
    <location>
        <begin position="7"/>
        <end position="76"/>
    </location>
</feature>
<dbReference type="AlphaFoldDB" id="A0A248LHP7"/>
<feature type="region of interest" description="Disordered" evidence="5">
    <location>
        <begin position="203"/>
        <end position="249"/>
    </location>
</feature>
<dbReference type="EMBL" id="JAJAXM010000031">
    <property type="protein sequence ID" value="MCG9026919.1"/>
    <property type="molecule type" value="Genomic_DNA"/>
</dbReference>
<evidence type="ECO:0000313" key="9">
    <source>
        <dbReference type="Proteomes" id="UP000197424"/>
    </source>
</evidence>
<dbReference type="InterPro" id="IPR012406">
    <property type="entry name" value="UreE"/>
</dbReference>
<dbReference type="Pfam" id="PF02814">
    <property type="entry name" value="UreE_N"/>
    <property type="match status" value="1"/>
</dbReference>
<dbReference type="GO" id="GO:0051082">
    <property type="term" value="F:unfolded protein binding"/>
    <property type="evidence" value="ECO:0007669"/>
    <property type="project" value="UniProtKB-UniRule"/>
</dbReference>
<dbReference type="SMART" id="SM00988">
    <property type="entry name" value="UreE_N"/>
    <property type="match status" value="1"/>
</dbReference>
<comment type="similarity">
    <text evidence="4">Belongs to the UreE family.</text>
</comment>
<reference evidence="9" key="2">
    <citation type="submission" date="2017-06" db="EMBL/GenBank/DDBJ databases">
        <title>Whole genome sequence of Laribacter hongkongensis LHGZ1.</title>
        <authorList>
            <person name="Chen D."/>
            <person name="Wu H."/>
            <person name="Chen J."/>
        </authorList>
    </citation>
    <scope>NUCLEOTIDE SEQUENCE [LARGE SCALE GENOMIC DNA]</scope>
    <source>
        <strain evidence="9">LHGZ1</strain>
    </source>
</reference>
<dbReference type="GO" id="GO:0006457">
    <property type="term" value="P:protein folding"/>
    <property type="evidence" value="ECO:0007669"/>
    <property type="project" value="InterPro"/>
</dbReference>
<evidence type="ECO:0000256" key="2">
    <source>
        <dbReference type="ARBA" id="ARBA00022596"/>
    </source>
</evidence>
<dbReference type="OrthoDB" id="7376380at2"/>
<dbReference type="GeneID" id="75109208"/>
<sequence>MLLIENILGNRQDAGWQERLAGLHVDMLALDQWEAQKNRLRKKTVAGVEIALALPRQSHLHDGDVLFYDEAAGEVIVASITLKDVMVINLSDTEALSPELIARTCFELGHALGNQHWPAVVKEGRVYVPLTVDRKVMESVMRTHSFEHIHYSFMPGAGVIPYLAPHETRRLFGGADSTPHNHVSQLAGEGDGARMNLAEHGHCHEHTHQHDDGTEHAHPHEHTHQHLQSGDDHHHAEVHGNFTPHRHDH</sequence>
<feature type="compositionally biased region" description="Basic and acidic residues" evidence="5">
    <location>
        <begin position="203"/>
        <end position="238"/>
    </location>
</feature>
<evidence type="ECO:0000256" key="4">
    <source>
        <dbReference type="HAMAP-Rule" id="MF_00822"/>
    </source>
</evidence>
<reference evidence="7" key="1">
    <citation type="journal article" date="2017" name="J. Antimicrob. Chemother.">
        <title>Emergence and genomic analysis of MDR Laribacter hongkongensis strain HLGZ1 from Guangzhou, China.</title>
        <authorList>
            <person name="Wu H.K."/>
            <person name="Chen J.H."/>
            <person name="Yang L."/>
            <person name="Li A.R."/>
            <person name="Su D.H."/>
            <person name="Lin Y.P."/>
            <person name="Chen D.Q."/>
        </authorList>
    </citation>
    <scope>NUCLEOTIDE SEQUENCE</scope>
    <source>
        <strain evidence="7">HLGZ1</strain>
    </source>
</reference>
<reference evidence="8 10" key="4">
    <citation type="submission" date="2021-10" db="EMBL/GenBank/DDBJ databases">
        <title>Whole-genome sequencing analysis of Laribacter hongkongensis: virulence gene profiles, carbohydrate-active enzyme prediction, and antimicrobial resistance characterization.</title>
        <authorList>
            <person name="Yuan P."/>
            <person name="Zhan Y."/>
            <person name="Chen D."/>
        </authorList>
    </citation>
    <scope>NUCLEOTIDE SEQUENCE [LARGE SCALE GENOMIC DNA]</scope>
    <source>
        <strain evidence="8 10">W67</strain>
    </source>
</reference>
<dbReference type="Proteomes" id="UP001200247">
    <property type="component" value="Unassembled WGS sequence"/>
</dbReference>
<dbReference type="GO" id="GO:0005737">
    <property type="term" value="C:cytoplasm"/>
    <property type="evidence" value="ECO:0007669"/>
    <property type="project" value="UniProtKB-SubCell"/>
</dbReference>
<keyword evidence="1 4" id="KW-0963">Cytoplasm</keyword>
<comment type="function">
    <text evidence="4">Involved in urease metallocenter assembly. Binds nickel. Probably functions as a nickel donor during metallocenter assembly.</text>
</comment>
<dbReference type="GO" id="GO:0016151">
    <property type="term" value="F:nickel cation binding"/>
    <property type="evidence" value="ECO:0007669"/>
    <property type="project" value="UniProtKB-UniRule"/>
</dbReference>
<name>A0A248LHP7_9NEIS</name>
<evidence type="ECO:0000256" key="5">
    <source>
        <dbReference type="SAM" id="MobiDB-lite"/>
    </source>
</evidence>